<dbReference type="PRINTS" id="PR00205">
    <property type="entry name" value="CADHERIN"/>
</dbReference>
<dbReference type="PANTHER" id="PTHR24025:SF31">
    <property type="entry name" value="NEURAL-CADHERIN"/>
    <property type="match status" value="1"/>
</dbReference>
<evidence type="ECO:0000313" key="12">
    <source>
        <dbReference type="Proteomes" id="UP001424741"/>
    </source>
</evidence>
<dbReference type="RefSeq" id="WP_346187852.1">
    <property type="nucleotide sequence ID" value="NZ_BAABRL010000003.1"/>
</dbReference>
<keyword evidence="9" id="KW-0732">Signal</keyword>
<feature type="domain" description="Cadherin" evidence="10">
    <location>
        <begin position="714"/>
        <end position="817"/>
    </location>
</feature>
<feature type="domain" description="Cadherin" evidence="10">
    <location>
        <begin position="614"/>
        <end position="714"/>
    </location>
</feature>
<evidence type="ECO:0000259" key="10">
    <source>
        <dbReference type="PROSITE" id="PS50268"/>
    </source>
</evidence>
<keyword evidence="7" id="KW-0472">Membrane</keyword>
<keyword evidence="2" id="KW-0812">Transmembrane</keyword>
<keyword evidence="6" id="KW-1133">Transmembrane helix</keyword>
<feature type="compositionally biased region" description="Polar residues" evidence="8">
    <location>
        <begin position="196"/>
        <end position="209"/>
    </location>
</feature>
<sequence length="1356" mass="141046">MKLLTNYLSATLATLFLSQVASAHPYDDSLPTVPNNVTSSGSVGRGAVTDLTYNIPISGWPETIHLTIKGGDGGSAKAEATIGSDQTALGGGGARLTATFAVDRTATDALRPGGELRVVVGNSGETKVGNPMAGGGGGGATGILYRAPFEGADWELLMLAGGGGGAAASTHFVNTFSSAGSGARTTTNGDRMGHSFGSTDGNSGISYTNGAGGGGGWLQNASQQSGGKKWSSGGTGGDAFDQGADGGSGMVGGGAGHLDENSDGVDSGGGGGGGYSGGGSGHDQSENYEAGGGGGSYIDSRALSPQAQPTFGSNSTGTAKSLLIDLTNGSLPAPTVTISGASSMTVYAAYQYTDAGATATDCYGNTLTLTTNIPAGLSSETPGSYQVSYTATDQFGKTTTVYRSVTVRETPTIQISNEELPENTTTVGILSAAGADADSLTFTIDGGPDKNLFEIDPTTHTLSFITAPDYETPSDSEGDNGYQYRIRATDAFGLDLTKWLGAYVINVNDNAPSLPTLSNSSINENISTVGTLSATDADGNAISYEITGGADAARFQITNQTLAFVSAPDFDSPSDANADNTYEIQIRTTDGELQSASRPFDITVNNLNDHTPTVPTISSNAVPENTTSVGTIISTDADGDSISYIIVGGTDSNLFQLVGDQLQFKSAPDYEAPLDSESNNSYQVRVLATDSENHSTPATFTIQVLNENDNTPTVPSLSNRQVAENSTAVGTLSATDEDGDAVSFEIVGGPDANFFTIIGDQLQFKASPDYDSPADFDANNNYQILVRSTDSENTSIPAGIVINVLNENDIAPTAPALSATALDENTMTIGTLSSTDEDSTTPQFRIIGGADSHHFALAADGTTLIFGAPQDFENPADANSDNVYEVQVDAWDGVHSTVTAFEITVRNLNDNTPSDPTLSNSSIQENNTTIGTLNSIDPDGGSVTYEIIGGADAALFSLQSNVLSFIAKPDFETPLDADKDNFYQLDIRSSDGELYSSDVPFTIEIRNVNDNAPTQPTLSNSSLAENTTVVGTLLSTDAEGNNINFLITGGDDKNLFSIAEDGTTLQFLTAPDFENPADANGDNIYQLTIVAADRKNSSPIATLSITVLDVDEAPTIPTLDVIAINEMTTTIGQVRSTDPEGNTLNWSLLGSADGALFSIDQEGNLSFISPPDFEAPRDTNTDNTYHVVVAVSDGGPSAQLATFSITVLDVIESALADFRSTYGLATDGSDDSLDWSNNGIPNIHYFAFGLGDPRDTVIDRSRLLSLEGGAGTHSIRYVRPAQGEGSGLEFAILASSNLDDWQDLEDLDSSDQPLSETTEDLGDGYERVTLLFSTQAVNPQRFYNITINKYVTTTSE</sequence>
<dbReference type="InterPro" id="IPR013783">
    <property type="entry name" value="Ig-like_fold"/>
</dbReference>
<dbReference type="PANTHER" id="PTHR24025">
    <property type="entry name" value="DESMOGLEIN FAMILY MEMBER"/>
    <property type="match status" value="1"/>
</dbReference>
<feature type="domain" description="Cadherin" evidence="10">
    <location>
        <begin position="514"/>
        <end position="614"/>
    </location>
</feature>
<dbReference type="InterPro" id="IPR002126">
    <property type="entry name" value="Cadherin-like_dom"/>
</dbReference>
<dbReference type="CDD" id="cd11304">
    <property type="entry name" value="Cadherin_repeat"/>
    <property type="match status" value="7"/>
</dbReference>
<evidence type="ECO:0000256" key="5">
    <source>
        <dbReference type="ARBA" id="ARBA00022889"/>
    </source>
</evidence>
<comment type="subcellular location">
    <subcellularLocation>
        <location evidence="1">Membrane</location>
    </subcellularLocation>
</comment>
<dbReference type="PROSITE" id="PS50268">
    <property type="entry name" value="CADHERIN_2"/>
    <property type="match status" value="8"/>
</dbReference>
<evidence type="ECO:0000256" key="6">
    <source>
        <dbReference type="ARBA" id="ARBA00022989"/>
    </source>
</evidence>
<feature type="domain" description="Cadherin" evidence="10">
    <location>
        <begin position="915"/>
        <end position="1018"/>
    </location>
</feature>
<evidence type="ECO:0000256" key="4">
    <source>
        <dbReference type="ARBA" id="ARBA00022837"/>
    </source>
</evidence>
<evidence type="ECO:0000313" key="11">
    <source>
        <dbReference type="EMBL" id="GAA5494996.1"/>
    </source>
</evidence>
<dbReference type="Gene3D" id="2.60.40.60">
    <property type="entry name" value="Cadherins"/>
    <property type="match status" value="8"/>
</dbReference>
<feature type="domain" description="Cadherin" evidence="10">
    <location>
        <begin position="1015"/>
        <end position="1119"/>
    </location>
</feature>
<evidence type="ECO:0000256" key="2">
    <source>
        <dbReference type="ARBA" id="ARBA00022692"/>
    </source>
</evidence>
<dbReference type="InterPro" id="IPR015919">
    <property type="entry name" value="Cadherin-like_sf"/>
</dbReference>
<evidence type="ECO:0000256" key="1">
    <source>
        <dbReference type="ARBA" id="ARBA00004370"/>
    </source>
</evidence>
<evidence type="ECO:0000256" key="9">
    <source>
        <dbReference type="SAM" id="SignalP"/>
    </source>
</evidence>
<feature type="domain" description="Cadherin" evidence="10">
    <location>
        <begin position="409"/>
        <end position="514"/>
    </location>
</feature>
<feature type="signal peptide" evidence="9">
    <location>
        <begin position="1"/>
        <end position="23"/>
    </location>
</feature>
<proteinExistence type="predicted"/>
<feature type="domain" description="Cadherin" evidence="10">
    <location>
        <begin position="829"/>
        <end position="918"/>
    </location>
</feature>
<keyword evidence="3" id="KW-0677">Repeat</keyword>
<evidence type="ECO:0000256" key="8">
    <source>
        <dbReference type="SAM" id="MobiDB-lite"/>
    </source>
</evidence>
<keyword evidence="4" id="KW-0106">Calcium</keyword>
<feature type="compositionally biased region" description="Polar residues" evidence="8">
    <location>
        <begin position="179"/>
        <end position="189"/>
    </location>
</feature>
<feature type="domain" description="Cadherin" evidence="10">
    <location>
        <begin position="1129"/>
        <end position="1218"/>
    </location>
</feature>
<comment type="caution">
    <text evidence="11">The sequence shown here is derived from an EMBL/GenBank/DDBJ whole genome shotgun (WGS) entry which is preliminary data.</text>
</comment>
<evidence type="ECO:0000256" key="3">
    <source>
        <dbReference type="ARBA" id="ARBA00022737"/>
    </source>
</evidence>
<name>A0ABP9UX09_9BACT</name>
<dbReference type="Gene3D" id="2.60.40.10">
    <property type="entry name" value="Immunoglobulins"/>
    <property type="match status" value="1"/>
</dbReference>
<feature type="region of interest" description="Disordered" evidence="8">
    <location>
        <begin position="179"/>
        <end position="314"/>
    </location>
</feature>
<keyword evidence="12" id="KW-1185">Reference proteome</keyword>
<organism evidence="11 12">
    <name type="scientific">Rubritalea halochordaticola</name>
    <dbReference type="NCBI Taxonomy" id="714537"/>
    <lineage>
        <taxon>Bacteria</taxon>
        <taxon>Pseudomonadati</taxon>
        <taxon>Verrucomicrobiota</taxon>
        <taxon>Verrucomicrobiia</taxon>
        <taxon>Verrucomicrobiales</taxon>
        <taxon>Rubritaleaceae</taxon>
        <taxon>Rubritalea</taxon>
    </lineage>
</organism>
<feature type="compositionally biased region" description="Gly residues" evidence="8">
    <location>
        <begin position="266"/>
        <end position="281"/>
    </location>
</feature>
<dbReference type="InterPro" id="IPR032179">
    <property type="entry name" value="Cry22Aa_Ig-like"/>
</dbReference>
<feature type="compositionally biased region" description="Polar residues" evidence="8">
    <location>
        <begin position="303"/>
        <end position="314"/>
    </location>
</feature>
<accession>A0ABP9UX09</accession>
<evidence type="ECO:0000256" key="7">
    <source>
        <dbReference type="ARBA" id="ARBA00023136"/>
    </source>
</evidence>
<reference evidence="11 12" key="1">
    <citation type="submission" date="2024-02" db="EMBL/GenBank/DDBJ databases">
        <title>Rubritalea halochordaticola NBRC 107102.</title>
        <authorList>
            <person name="Ichikawa N."/>
            <person name="Katano-Makiyama Y."/>
            <person name="Hidaka K."/>
        </authorList>
    </citation>
    <scope>NUCLEOTIDE SEQUENCE [LARGE SCALE GENOMIC DNA]</scope>
    <source>
        <strain evidence="11 12">NBRC 107102</strain>
    </source>
</reference>
<dbReference type="InterPro" id="IPR050971">
    <property type="entry name" value="Cadherin-domain_protein"/>
</dbReference>
<feature type="chain" id="PRO_5045039145" description="Cadherin domain-containing protein" evidence="9">
    <location>
        <begin position="24"/>
        <end position="1356"/>
    </location>
</feature>
<dbReference type="Proteomes" id="UP001424741">
    <property type="component" value="Unassembled WGS sequence"/>
</dbReference>
<dbReference type="SUPFAM" id="SSF49313">
    <property type="entry name" value="Cadherin-like"/>
    <property type="match status" value="8"/>
</dbReference>
<dbReference type="SMART" id="SM00112">
    <property type="entry name" value="CA"/>
    <property type="match status" value="8"/>
</dbReference>
<keyword evidence="5" id="KW-0130">Cell adhesion</keyword>
<protein>
    <recommendedName>
        <fullName evidence="10">Cadherin domain-containing protein</fullName>
    </recommendedName>
</protein>
<feature type="compositionally biased region" description="Gly residues" evidence="8">
    <location>
        <begin position="244"/>
        <end position="256"/>
    </location>
</feature>
<dbReference type="Pfam" id="PF16403">
    <property type="entry name" value="Bact_surface_Ig-like"/>
    <property type="match status" value="1"/>
</dbReference>
<dbReference type="EMBL" id="BAABRL010000003">
    <property type="protein sequence ID" value="GAA5494996.1"/>
    <property type="molecule type" value="Genomic_DNA"/>
</dbReference>
<feature type="compositionally biased region" description="Low complexity" evidence="8">
    <location>
        <begin position="222"/>
        <end position="243"/>
    </location>
</feature>
<gene>
    <name evidence="11" type="ORF">Rhal01_01165</name>
</gene>